<evidence type="ECO:0000256" key="2">
    <source>
        <dbReference type="SAM" id="MobiDB-lite"/>
    </source>
</evidence>
<dbReference type="EMBL" id="CH963852">
    <property type="protein sequence ID" value="EDW75552.2"/>
    <property type="molecule type" value="Genomic_DNA"/>
</dbReference>
<dbReference type="GO" id="GO:0001673">
    <property type="term" value="C:male germ cell nucleus"/>
    <property type="evidence" value="ECO:0007669"/>
    <property type="project" value="EnsemblMetazoa"/>
</dbReference>
<keyword evidence="5" id="KW-1185">Reference proteome</keyword>
<dbReference type="AlphaFoldDB" id="B4MTW3"/>
<dbReference type="Gene3D" id="1.10.20.10">
    <property type="entry name" value="Histone, subunit A"/>
    <property type="match status" value="1"/>
</dbReference>
<dbReference type="eggNOG" id="KOG1142">
    <property type="taxonomic scope" value="Eukaryota"/>
</dbReference>
<feature type="compositionally biased region" description="Low complexity" evidence="2">
    <location>
        <begin position="14"/>
        <end position="32"/>
    </location>
</feature>
<proteinExistence type="predicted"/>
<dbReference type="HOGENOM" id="CLU_2580631_0_0_1"/>
<dbReference type="GO" id="GO:0046982">
    <property type="term" value="F:protein heterodimerization activity"/>
    <property type="evidence" value="ECO:0007669"/>
    <property type="project" value="EnsemblMetazoa"/>
</dbReference>
<dbReference type="FunCoup" id="B4MTW3">
    <property type="interactions" value="35"/>
</dbReference>
<dbReference type="GO" id="GO:0005669">
    <property type="term" value="C:transcription factor TFIID complex"/>
    <property type="evidence" value="ECO:0007669"/>
    <property type="project" value="InterPro"/>
</dbReference>
<dbReference type="Proteomes" id="UP000007798">
    <property type="component" value="Unassembled WGS sequence"/>
</dbReference>
<dbReference type="Pfam" id="PF03847">
    <property type="entry name" value="TFIID_20kDa"/>
    <property type="match status" value="1"/>
</dbReference>
<dbReference type="GO" id="GO:0006352">
    <property type="term" value="P:DNA-templated transcription initiation"/>
    <property type="evidence" value="ECO:0007669"/>
    <property type="project" value="InterPro"/>
</dbReference>
<dbReference type="KEGG" id="dwi:6641589"/>
<dbReference type="InParanoid" id="B4MTW3"/>
<accession>B4MTW3</accession>
<evidence type="ECO:0000313" key="4">
    <source>
        <dbReference type="EMBL" id="EDW75552.2"/>
    </source>
</evidence>
<dbReference type="InterPro" id="IPR003228">
    <property type="entry name" value="TFIID_TAF12_dom"/>
</dbReference>
<evidence type="ECO:0000256" key="1">
    <source>
        <dbReference type="ARBA" id="ARBA00017484"/>
    </source>
</evidence>
<evidence type="ECO:0000259" key="3">
    <source>
        <dbReference type="Pfam" id="PF03847"/>
    </source>
</evidence>
<sequence>MDLNFESIEDSDISTNSASSSSTSSTAGSPNNRSSSDFFKRSEDDFVDFFVGNKDAIINKVQLMEFLKRIDPKACLDDDSTRVVTKIADIFLNDVCDRVVQLGKLRKAEPNIKDLEFILKREYNMQFPKLSINPQQK</sequence>
<reference evidence="4 5" key="1">
    <citation type="journal article" date="2007" name="Nature">
        <title>Evolution of genes and genomes on the Drosophila phylogeny.</title>
        <authorList>
            <consortium name="Drosophila 12 Genomes Consortium"/>
            <person name="Clark A.G."/>
            <person name="Eisen M.B."/>
            <person name="Smith D.R."/>
            <person name="Bergman C.M."/>
            <person name="Oliver B."/>
            <person name="Markow T.A."/>
            <person name="Kaufman T.C."/>
            <person name="Kellis M."/>
            <person name="Gelbart W."/>
            <person name="Iyer V.N."/>
            <person name="Pollard D.A."/>
            <person name="Sackton T.B."/>
            <person name="Larracuente A.M."/>
            <person name="Singh N.D."/>
            <person name="Abad J.P."/>
            <person name="Abt D.N."/>
            <person name="Adryan B."/>
            <person name="Aguade M."/>
            <person name="Akashi H."/>
            <person name="Anderson W.W."/>
            <person name="Aquadro C.F."/>
            <person name="Ardell D.H."/>
            <person name="Arguello R."/>
            <person name="Artieri C.G."/>
            <person name="Barbash D.A."/>
            <person name="Barker D."/>
            <person name="Barsanti P."/>
            <person name="Batterham P."/>
            <person name="Batzoglou S."/>
            <person name="Begun D."/>
            <person name="Bhutkar A."/>
            <person name="Blanco E."/>
            <person name="Bosak S.A."/>
            <person name="Bradley R.K."/>
            <person name="Brand A.D."/>
            <person name="Brent M.R."/>
            <person name="Brooks A.N."/>
            <person name="Brown R.H."/>
            <person name="Butlin R.K."/>
            <person name="Caggese C."/>
            <person name="Calvi B.R."/>
            <person name="Bernardo de Carvalho A."/>
            <person name="Caspi A."/>
            <person name="Castrezana S."/>
            <person name="Celniker S.E."/>
            <person name="Chang J.L."/>
            <person name="Chapple C."/>
            <person name="Chatterji S."/>
            <person name="Chinwalla A."/>
            <person name="Civetta A."/>
            <person name="Clifton S.W."/>
            <person name="Comeron J.M."/>
            <person name="Costello J.C."/>
            <person name="Coyne J.A."/>
            <person name="Daub J."/>
            <person name="David R.G."/>
            <person name="Delcher A.L."/>
            <person name="Delehaunty K."/>
            <person name="Do C.B."/>
            <person name="Ebling H."/>
            <person name="Edwards K."/>
            <person name="Eickbush T."/>
            <person name="Evans J.D."/>
            <person name="Filipski A."/>
            <person name="Findeiss S."/>
            <person name="Freyhult E."/>
            <person name="Fulton L."/>
            <person name="Fulton R."/>
            <person name="Garcia A.C."/>
            <person name="Gardiner A."/>
            <person name="Garfield D.A."/>
            <person name="Garvin B.E."/>
            <person name="Gibson G."/>
            <person name="Gilbert D."/>
            <person name="Gnerre S."/>
            <person name="Godfrey J."/>
            <person name="Good R."/>
            <person name="Gotea V."/>
            <person name="Gravely B."/>
            <person name="Greenberg A.J."/>
            <person name="Griffiths-Jones S."/>
            <person name="Gross S."/>
            <person name="Guigo R."/>
            <person name="Gustafson E.A."/>
            <person name="Haerty W."/>
            <person name="Hahn M.W."/>
            <person name="Halligan D.L."/>
            <person name="Halpern A.L."/>
            <person name="Halter G.M."/>
            <person name="Han M.V."/>
            <person name="Heger A."/>
            <person name="Hillier L."/>
            <person name="Hinrichs A.S."/>
            <person name="Holmes I."/>
            <person name="Hoskins R.A."/>
            <person name="Hubisz M.J."/>
            <person name="Hultmark D."/>
            <person name="Huntley M.A."/>
            <person name="Jaffe D.B."/>
            <person name="Jagadeeshan S."/>
            <person name="Jeck W.R."/>
            <person name="Johnson J."/>
            <person name="Jones C.D."/>
            <person name="Jordan W.C."/>
            <person name="Karpen G.H."/>
            <person name="Kataoka E."/>
            <person name="Keightley P.D."/>
            <person name="Kheradpour P."/>
            <person name="Kirkness E.F."/>
            <person name="Koerich L.B."/>
            <person name="Kristiansen K."/>
            <person name="Kudrna D."/>
            <person name="Kulathinal R.J."/>
            <person name="Kumar S."/>
            <person name="Kwok R."/>
            <person name="Lander E."/>
            <person name="Langley C.H."/>
            <person name="Lapoint R."/>
            <person name="Lazzaro B.P."/>
            <person name="Lee S.J."/>
            <person name="Levesque L."/>
            <person name="Li R."/>
            <person name="Lin C.F."/>
            <person name="Lin M.F."/>
            <person name="Lindblad-Toh K."/>
            <person name="Llopart A."/>
            <person name="Long M."/>
            <person name="Low L."/>
            <person name="Lozovsky E."/>
            <person name="Lu J."/>
            <person name="Luo M."/>
            <person name="Machado C.A."/>
            <person name="Makalowski W."/>
            <person name="Marzo M."/>
            <person name="Matsuda M."/>
            <person name="Matzkin L."/>
            <person name="McAllister B."/>
            <person name="McBride C.S."/>
            <person name="McKernan B."/>
            <person name="McKernan K."/>
            <person name="Mendez-Lago M."/>
            <person name="Minx P."/>
            <person name="Mollenhauer M.U."/>
            <person name="Montooth K."/>
            <person name="Mount S.M."/>
            <person name="Mu X."/>
            <person name="Myers E."/>
            <person name="Negre B."/>
            <person name="Newfeld S."/>
            <person name="Nielsen R."/>
            <person name="Noor M.A."/>
            <person name="O'Grady P."/>
            <person name="Pachter L."/>
            <person name="Papaceit M."/>
            <person name="Parisi M.J."/>
            <person name="Parisi M."/>
            <person name="Parts L."/>
            <person name="Pedersen J.S."/>
            <person name="Pesole G."/>
            <person name="Phillippy A.M."/>
            <person name="Ponting C.P."/>
            <person name="Pop M."/>
            <person name="Porcelli D."/>
            <person name="Powell J.R."/>
            <person name="Prohaska S."/>
            <person name="Pruitt K."/>
            <person name="Puig M."/>
            <person name="Quesneville H."/>
            <person name="Ram K.R."/>
            <person name="Rand D."/>
            <person name="Rasmussen M.D."/>
            <person name="Reed L.K."/>
            <person name="Reenan R."/>
            <person name="Reily A."/>
            <person name="Remington K.A."/>
            <person name="Rieger T.T."/>
            <person name="Ritchie M.G."/>
            <person name="Robin C."/>
            <person name="Rogers Y.H."/>
            <person name="Rohde C."/>
            <person name="Rozas J."/>
            <person name="Rubenfield M.J."/>
            <person name="Ruiz A."/>
            <person name="Russo S."/>
            <person name="Salzberg S.L."/>
            <person name="Sanchez-Gracia A."/>
            <person name="Saranga D.J."/>
            <person name="Sato H."/>
            <person name="Schaeffer S.W."/>
            <person name="Schatz M.C."/>
            <person name="Schlenke T."/>
            <person name="Schwartz R."/>
            <person name="Segarra C."/>
            <person name="Singh R.S."/>
            <person name="Sirot L."/>
            <person name="Sirota M."/>
            <person name="Sisneros N.B."/>
            <person name="Smith C.D."/>
            <person name="Smith T.F."/>
            <person name="Spieth J."/>
            <person name="Stage D.E."/>
            <person name="Stark A."/>
            <person name="Stephan W."/>
            <person name="Strausberg R.L."/>
            <person name="Strempel S."/>
            <person name="Sturgill D."/>
            <person name="Sutton G."/>
            <person name="Sutton G.G."/>
            <person name="Tao W."/>
            <person name="Teichmann S."/>
            <person name="Tobari Y.N."/>
            <person name="Tomimura Y."/>
            <person name="Tsolas J.M."/>
            <person name="Valente V.L."/>
            <person name="Venter E."/>
            <person name="Venter J.C."/>
            <person name="Vicario S."/>
            <person name="Vieira F.G."/>
            <person name="Vilella A.J."/>
            <person name="Villasante A."/>
            <person name="Walenz B."/>
            <person name="Wang J."/>
            <person name="Wasserman M."/>
            <person name="Watts T."/>
            <person name="Wilson D."/>
            <person name="Wilson R.K."/>
            <person name="Wing R.A."/>
            <person name="Wolfner M.F."/>
            <person name="Wong A."/>
            <person name="Wong G.K."/>
            <person name="Wu C.I."/>
            <person name="Wu G."/>
            <person name="Yamamoto D."/>
            <person name="Yang H.P."/>
            <person name="Yang S.P."/>
            <person name="Yorke J.A."/>
            <person name="Yoshida K."/>
            <person name="Zdobnov E."/>
            <person name="Zhang P."/>
            <person name="Zhang Y."/>
            <person name="Zimin A.V."/>
            <person name="Baldwin J."/>
            <person name="Abdouelleil A."/>
            <person name="Abdulkadir J."/>
            <person name="Abebe A."/>
            <person name="Abera B."/>
            <person name="Abreu J."/>
            <person name="Acer S.C."/>
            <person name="Aftuck L."/>
            <person name="Alexander A."/>
            <person name="An P."/>
            <person name="Anderson E."/>
            <person name="Anderson S."/>
            <person name="Arachi H."/>
            <person name="Azer M."/>
            <person name="Bachantsang P."/>
            <person name="Barry A."/>
            <person name="Bayul T."/>
            <person name="Berlin A."/>
            <person name="Bessette D."/>
            <person name="Bloom T."/>
            <person name="Blye J."/>
            <person name="Boguslavskiy L."/>
            <person name="Bonnet C."/>
            <person name="Boukhgalter B."/>
            <person name="Bourzgui I."/>
            <person name="Brown A."/>
            <person name="Cahill P."/>
            <person name="Channer S."/>
            <person name="Cheshatsang Y."/>
            <person name="Chuda L."/>
            <person name="Citroen M."/>
            <person name="Collymore A."/>
            <person name="Cooke P."/>
            <person name="Costello M."/>
            <person name="D'Aco K."/>
            <person name="Daza R."/>
            <person name="De Haan G."/>
            <person name="DeGray S."/>
            <person name="DeMaso C."/>
            <person name="Dhargay N."/>
            <person name="Dooley K."/>
            <person name="Dooley E."/>
            <person name="Doricent M."/>
            <person name="Dorje P."/>
            <person name="Dorjee K."/>
            <person name="Dupes A."/>
            <person name="Elong R."/>
            <person name="Falk J."/>
            <person name="Farina A."/>
            <person name="Faro S."/>
            <person name="Ferguson D."/>
            <person name="Fisher S."/>
            <person name="Foley C.D."/>
            <person name="Franke A."/>
            <person name="Friedrich D."/>
            <person name="Gadbois L."/>
            <person name="Gearin G."/>
            <person name="Gearin C.R."/>
            <person name="Giannoukos G."/>
            <person name="Goode T."/>
            <person name="Graham J."/>
            <person name="Grandbois E."/>
            <person name="Grewal S."/>
            <person name="Gyaltsen K."/>
            <person name="Hafez N."/>
            <person name="Hagos B."/>
            <person name="Hall J."/>
            <person name="Henson C."/>
            <person name="Hollinger A."/>
            <person name="Honan T."/>
            <person name="Huard M.D."/>
            <person name="Hughes L."/>
            <person name="Hurhula B."/>
            <person name="Husby M.E."/>
            <person name="Kamat A."/>
            <person name="Kanga B."/>
            <person name="Kashin S."/>
            <person name="Khazanovich D."/>
            <person name="Kisner P."/>
            <person name="Lance K."/>
            <person name="Lara M."/>
            <person name="Lee W."/>
            <person name="Lennon N."/>
            <person name="Letendre F."/>
            <person name="LeVine R."/>
            <person name="Lipovsky A."/>
            <person name="Liu X."/>
            <person name="Liu J."/>
            <person name="Liu S."/>
            <person name="Lokyitsang T."/>
            <person name="Lokyitsang Y."/>
            <person name="Lubonja R."/>
            <person name="Lui A."/>
            <person name="MacDonald P."/>
            <person name="Magnisalis V."/>
            <person name="Maru K."/>
            <person name="Matthews C."/>
            <person name="McCusker W."/>
            <person name="McDonough S."/>
            <person name="Mehta T."/>
            <person name="Meldrim J."/>
            <person name="Meneus L."/>
            <person name="Mihai O."/>
            <person name="Mihalev A."/>
            <person name="Mihova T."/>
            <person name="Mittelman R."/>
            <person name="Mlenga V."/>
            <person name="Montmayeur A."/>
            <person name="Mulrain L."/>
            <person name="Navidi A."/>
            <person name="Naylor J."/>
            <person name="Negash T."/>
            <person name="Nguyen T."/>
            <person name="Nguyen N."/>
            <person name="Nicol R."/>
            <person name="Norbu C."/>
            <person name="Norbu N."/>
            <person name="Novod N."/>
            <person name="O'Neill B."/>
            <person name="Osman S."/>
            <person name="Markiewicz E."/>
            <person name="Oyono O.L."/>
            <person name="Patti C."/>
            <person name="Phunkhang P."/>
            <person name="Pierre F."/>
            <person name="Priest M."/>
            <person name="Raghuraman S."/>
            <person name="Rege F."/>
            <person name="Reyes R."/>
            <person name="Rise C."/>
            <person name="Rogov P."/>
            <person name="Ross K."/>
            <person name="Ryan E."/>
            <person name="Settipalli S."/>
            <person name="Shea T."/>
            <person name="Sherpa N."/>
            <person name="Shi L."/>
            <person name="Shih D."/>
            <person name="Sparrow T."/>
            <person name="Spaulding J."/>
            <person name="Stalker J."/>
            <person name="Stange-Thomann N."/>
            <person name="Stavropoulos S."/>
            <person name="Stone C."/>
            <person name="Strader C."/>
            <person name="Tesfaye S."/>
            <person name="Thomson T."/>
            <person name="Thoulutsang Y."/>
            <person name="Thoulutsang D."/>
            <person name="Topham K."/>
            <person name="Topping I."/>
            <person name="Tsamla T."/>
            <person name="Vassiliev H."/>
            <person name="Vo A."/>
            <person name="Wangchuk T."/>
            <person name="Wangdi T."/>
            <person name="Weiand M."/>
            <person name="Wilkinson J."/>
            <person name="Wilson A."/>
            <person name="Yadav S."/>
            <person name="Young G."/>
            <person name="Yu Q."/>
            <person name="Zembek L."/>
            <person name="Zhong D."/>
            <person name="Zimmer A."/>
            <person name="Zwirko Z."/>
            <person name="Jaffe D.B."/>
            <person name="Alvarez P."/>
            <person name="Brockman W."/>
            <person name="Butler J."/>
            <person name="Chin C."/>
            <person name="Gnerre S."/>
            <person name="Grabherr M."/>
            <person name="Kleber M."/>
            <person name="Mauceli E."/>
            <person name="MacCallum I."/>
        </authorList>
    </citation>
    <scope>NUCLEOTIDE SEQUENCE [LARGE SCALE GENOMIC DNA]</scope>
    <source>
        <strain evidence="5">Tucson 14030-0811.24</strain>
    </source>
</reference>
<gene>
    <name evidence="4" type="primary">Dwil\GK19084</name>
    <name evidence="4" type="ORF">Dwil_GK19084</name>
</gene>
<protein>
    <recommendedName>
        <fullName evidence="1">Transcription initiation factor TFIID subunit 12</fullName>
    </recommendedName>
</protein>
<dbReference type="OrthoDB" id="2193432at2759"/>
<organism evidence="4 5">
    <name type="scientific">Drosophila willistoni</name>
    <name type="common">Fruit fly</name>
    <dbReference type="NCBI Taxonomy" id="7260"/>
    <lineage>
        <taxon>Eukaryota</taxon>
        <taxon>Metazoa</taxon>
        <taxon>Ecdysozoa</taxon>
        <taxon>Arthropoda</taxon>
        <taxon>Hexapoda</taxon>
        <taxon>Insecta</taxon>
        <taxon>Pterygota</taxon>
        <taxon>Neoptera</taxon>
        <taxon>Endopterygota</taxon>
        <taxon>Diptera</taxon>
        <taxon>Brachycera</taxon>
        <taxon>Muscomorpha</taxon>
        <taxon>Ephydroidea</taxon>
        <taxon>Drosophilidae</taxon>
        <taxon>Drosophila</taxon>
        <taxon>Sophophora</taxon>
    </lineage>
</organism>
<name>B4MTW3_DROWI</name>
<feature type="domain" description="Transcription initiation factor TFIID subunit 12" evidence="3">
    <location>
        <begin position="60"/>
        <end position="125"/>
    </location>
</feature>
<dbReference type="InterPro" id="IPR009072">
    <property type="entry name" value="Histone-fold"/>
</dbReference>
<dbReference type="STRING" id="7260.B4MTW3"/>
<feature type="region of interest" description="Disordered" evidence="2">
    <location>
        <begin position="1"/>
        <end position="37"/>
    </location>
</feature>
<evidence type="ECO:0000313" key="5">
    <source>
        <dbReference type="Proteomes" id="UP000007798"/>
    </source>
</evidence>